<dbReference type="GO" id="GO:0030527">
    <property type="term" value="F:structural constituent of chromatin"/>
    <property type="evidence" value="ECO:0007669"/>
    <property type="project" value="InterPro"/>
</dbReference>
<protein>
    <recommendedName>
        <fullName evidence="9">Histone H4</fullName>
    </recommendedName>
</protein>
<keyword evidence="13" id="KW-1185">Reference proteome</keyword>
<dbReference type="SMART" id="SM00417">
    <property type="entry name" value="H4"/>
    <property type="match status" value="1"/>
</dbReference>
<reference evidence="12" key="1">
    <citation type="submission" date="2023-07" db="EMBL/GenBank/DDBJ databases">
        <authorList>
            <consortium name="AG Swart"/>
            <person name="Singh M."/>
            <person name="Singh A."/>
            <person name="Seah K."/>
            <person name="Emmerich C."/>
        </authorList>
    </citation>
    <scope>NUCLEOTIDE SEQUENCE</scope>
    <source>
        <strain evidence="12">DP1</strain>
    </source>
</reference>
<dbReference type="Gene3D" id="1.10.20.10">
    <property type="entry name" value="Histone, subunit A"/>
    <property type="match status" value="1"/>
</dbReference>
<dbReference type="PANTHER" id="PTHR10484">
    <property type="entry name" value="HISTONE H4"/>
    <property type="match status" value="1"/>
</dbReference>
<comment type="similarity">
    <text evidence="3 9">Belongs to the histone H4 family.</text>
</comment>
<dbReference type="InterPro" id="IPR035425">
    <property type="entry name" value="CENP-T/H4_C"/>
</dbReference>
<dbReference type="Proteomes" id="UP001295684">
    <property type="component" value="Unassembled WGS sequence"/>
</dbReference>
<evidence type="ECO:0000256" key="2">
    <source>
        <dbReference type="ARBA" id="ARBA00004286"/>
    </source>
</evidence>
<evidence type="ECO:0000256" key="5">
    <source>
        <dbReference type="ARBA" id="ARBA00022454"/>
    </source>
</evidence>
<evidence type="ECO:0000256" key="3">
    <source>
        <dbReference type="ARBA" id="ARBA00006564"/>
    </source>
</evidence>
<comment type="subunit">
    <text evidence="4 9">The nucleosome is a histone octamer containing two molecules each of H2A, H2B, H3 and H4 assembled in one H3-H4 heterotetramer and two H2A-H2B heterodimers. The octamer wraps approximately 147 bp of DNA.</text>
</comment>
<dbReference type="EMBL" id="CAMPGE010025202">
    <property type="protein sequence ID" value="CAI2382982.1"/>
    <property type="molecule type" value="Genomic_DNA"/>
</dbReference>
<comment type="function">
    <text evidence="9">Core component of nucleosome. Nucleosomes wrap and compact DNA into chromatin, limiting DNA accessibility to the cellular machineries which require DNA as a template. Histones thereby play a central role in transcription regulation, DNA repair, DNA replication and chromosomal stability. DNA accessibility is regulated via a complex set of post-translational modifications of histones, also called histone code, and nucleosome remodeling.</text>
</comment>
<organism evidence="12 13">
    <name type="scientific">Euplotes crassus</name>
    <dbReference type="NCBI Taxonomy" id="5936"/>
    <lineage>
        <taxon>Eukaryota</taxon>
        <taxon>Sar</taxon>
        <taxon>Alveolata</taxon>
        <taxon>Ciliophora</taxon>
        <taxon>Intramacronucleata</taxon>
        <taxon>Spirotrichea</taxon>
        <taxon>Hypotrichia</taxon>
        <taxon>Euplotida</taxon>
        <taxon>Euplotidae</taxon>
        <taxon>Moneuplotes</taxon>
    </lineage>
</organism>
<proteinExistence type="inferred from homology"/>
<evidence type="ECO:0000259" key="11">
    <source>
        <dbReference type="Pfam" id="PF15511"/>
    </source>
</evidence>
<feature type="domain" description="CENP-T/Histone H4 histone fold" evidence="11">
    <location>
        <begin position="40"/>
        <end position="99"/>
    </location>
</feature>
<dbReference type="PRINTS" id="PR00623">
    <property type="entry name" value="HISTONEH4"/>
</dbReference>
<dbReference type="GO" id="GO:0005634">
    <property type="term" value="C:nucleus"/>
    <property type="evidence" value="ECO:0007669"/>
    <property type="project" value="UniProtKB-SubCell"/>
</dbReference>
<dbReference type="AlphaFoldDB" id="A0AAD1Y4W5"/>
<evidence type="ECO:0000256" key="6">
    <source>
        <dbReference type="ARBA" id="ARBA00023125"/>
    </source>
</evidence>
<gene>
    <name evidence="12" type="ORF">ECRASSUSDP1_LOCUS24473</name>
</gene>
<evidence type="ECO:0000313" key="13">
    <source>
        <dbReference type="Proteomes" id="UP001295684"/>
    </source>
</evidence>
<dbReference type="InterPro" id="IPR001951">
    <property type="entry name" value="Histone_H4"/>
</dbReference>
<keyword evidence="6 9" id="KW-0238">DNA-binding</keyword>
<evidence type="ECO:0000256" key="4">
    <source>
        <dbReference type="ARBA" id="ARBA00011538"/>
    </source>
</evidence>
<comment type="caution">
    <text evidence="12">The sequence shown here is derived from an EMBL/GenBank/DDBJ whole genome shotgun (WGS) entry which is preliminary data.</text>
</comment>
<name>A0AAD1Y4W5_EUPCR</name>
<keyword evidence="7 9" id="KW-0539">Nucleus</keyword>
<dbReference type="SUPFAM" id="SSF47113">
    <property type="entry name" value="Histone-fold"/>
    <property type="match status" value="1"/>
</dbReference>
<dbReference type="GO" id="GO:0003677">
    <property type="term" value="F:DNA binding"/>
    <property type="evidence" value="ECO:0007669"/>
    <property type="project" value="UniProtKB-KW"/>
</dbReference>
<evidence type="ECO:0000256" key="8">
    <source>
        <dbReference type="ARBA" id="ARBA00023269"/>
    </source>
</evidence>
<feature type="region of interest" description="Disordered" evidence="10">
    <location>
        <begin position="1"/>
        <end position="24"/>
    </location>
</feature>
<evidence type="ECO:0000256" key="7">
    <source>
        <dbReference type="ARBA" id="ARBA00023242"/>
    </source>
</evidence>
<dbReference type="GO" id="GO:0046982">
    <property type="term" value="F:protein heterodimerization activity"/>
    <property type="evidence" value="ECO:0007669"/>
    <property type="project" value="InterPro"/>
</dbReference>
<evidence type="ECO:0000256" key="1">
    <source>
        <dbReference type="ARBA" id="ARBA00004123"/>
    </source>
</evidence>
<comment type="subcellular location">
    <subcellularLocation>
        <location evidence="2">Chromosome</location>
    </subcellularLocation>
    <subcellularLocation>
        <location evidence="1">Nucleus</location>
    </subcellularLocation>
</comment>
<sequence>MAASKRRKSNTKSKKRGKNKKKDLDENSYYVSGISDGAMKRLARRGGIKRISADVYEELRKIYIVFLEKLVEDSYNYADCAKRKTIIPLDVVYALKRQGRNLYGYVHDHEVGGKLGVKHDGDSDE</sequence>
<evidence type="ECO:0000313" key="12">
    <source>
        <dbReference type="EMBL" id="CAI2382982.1"/>
    </source>
</evidence>
<dbReference type="InterPro" id="IPR009072">
    <property type="entry name" value="Histone-fold"/>
</dbReference>
<keyword evidence="8 9" id="KW-0544">Nucleosome core</keyword>
<keyword evidence="5 9" id="KW-0158">Chromosome</keyword>
<dbReference type="GO" id="GO:0000786">
    <property type="term" value="C:nucleosome"/>
    <property type="evidence" value="ECO:0007669"/>
    <property type="project" value="UniProtKB-KW"/>
</dbReference>
<evidence type="ECO:0000256" key="10">
    <source>
        <dbReference type="SAM" id="MobiDB-lite"/>
    </source>
</evidence>
<dbReference type="CDD" id="cd22912">
    <property type="entry name" value="HFD_H4"/>
    <property type="match status" value="1"/>
</dbReference>
<dbReference type="Pfam" id="PF15511">
    <property type="entry name" value="CENP-T_C"/>
    <property type="match status" value="1"/>
</dbReference>
<accession>A0AAD1Y4W5</accession>
<feature type="compositionally biased region" description="Basic residues" evidence="10">
    <location>
        <begin position="1"/>
        <end position="21"/>
    </location>
</feature>
<evidence type="ECO:0000256" key="9">
    <source>
        <dbReference type="RuleBase" id="RU000528"/>
    </source>
</evidence>